<keyword evidence="7" id="KW-1185">Reference proteome</keyword>
<dbReference type="InterPro" id="IPR036291">
    <property type="entry name" value="NAD(P)-bd_dom_sf"/>
</dbReference>
<feature type="domain" description="NAD(P)-binding" evidence="5">
    <location>
        <begin position="9"/>
        <end position="108"/>
    </location>
</feature>
<comment type="similarity">
    <text evidence="1">Belongs to the NmrA-type oxidoreductase family. Isoflavone reductase subfamily.</text>
</comment>
<keyword evidence="3" id="KW-0560">Oxidoreductase</keyword>
<dbReference type="PANTHER" id="PTHR47706">
    <property type="entry name" value="NMRA-LIKE FAMILY PROTEIN"/>
    <property type="match status" value="1"/>
</dbReference>
<dbReference type="EMBL" id="JAJVDC020000469">
    <property type="protein sequence ID" value="KAL1613761.1"/>
    <property type="molecule type" value="Genomic_DNA"/>
</dbReference>
<proteinExistence type="inferred from homology"/>
<name>A0ABR3S9Z5_9PEZI</name>
<dbReference type="Pfam" id="PF13460">
    <property type="entry name" value="NAD_binding_10"/>
    <property type="match status" value="1"/>
</dbReference>
<dbReference type="Proteomes" id="UP001521116">
    <property type="component" value="Unassembled WGS sequence"/>
</dbReference>
<evidence type="ECO:0000313" key="7">
    <source>
        <dbReference type="Proteomes" id="UP001521116"/>
    </source>
</evidence>
<keyword evidence="2" id="KW-0521">NADP</keyword>
<keyword evidence="4" id="KW-1133">Transmembrane helix</keyword>
<evidence type="ECO:0000313" key="6">
    <source>
        <dbReference type="EMBL" id="KAL1613761.1"/>
    </source>
</evidence>
<evidence type="ECO:0000256" key="1">
    <source>
        <dbReference type="ARBA" id="ARBA00005725"/>
    </source>
</evidence>
<accession>A0ABR3S9Z5</accession>
<dbReference type="SUPFAM" id="SSF51735">
    <property type="entry name" value="NAD(P)-binding Rossmann-fold domains"/>
    <property type="match status" value="1"/>
</dbReference>
<dbReference type="InterPro" id="IPR016040">
    <property type="entry name" value="NAD(P)-bd_dom"/>
</dbReference>
<reference evidence="6 7" key="1">
    <citation type="submission" date="2024-02" db="EMBL/GenBank/DDBJ databases">
        <title>De novo assembly and annotation of 12 fungi associated with fruit tree decline syndrome in Ontario, Canada.</title>
        <authorList>
            <person name="Sulman M."/>
            <person name="Ellouze W."/>
            <person name="Ilyukhin E."/>
        </authorList>
    </citation>
    <scope>NUCLEOTIDE SEQUENCE [LARGE SCALE GENOMIC DNA]</scope>
    <source>
        <strain evidence="6 7">M1-105</strain>
    </source>
</reference>
<feature type="transmembrane region" description="Helical" evidence="4">
    <location>
        <begin position="140"/>
        <end position="160"/>
    </location>
</feature>
<dbReference type="InterPro" id="IPR051609">
    <property type="entry name" value="NmrA/Isoflavone_reductase-like"/>
</dbReference>
<evidence type="ECO:0000256" key="4">
    <source>
        <dbReference type="SAM" id="Phobius"/>
    </source>
</evidence>
<evidence type="ECO:0000256" key="3">
    <source>
        <dbReference type="ARBA" id="ARBA00023002"/>
    </source>
</evidence>
<comment type="caution">
    <text evidence="6">The sequence shown here is derived from an EMBL/GenBank/DDBJ whole genome shotgun (WGS) entry which is preliminary data.</text>
</comment>
<organism evidence="6 7">
    <name type="scientific">Neofusicoccum ribis</name>
    <dbReference type="NCBI Taxonomy" id="45134"/>
    <lineage>
        <taxon>Eukaryota</taxon>
        <taxon>Fungi</taxon>
        <taxon>Dikarya</taxon>
        <taxon>Ascomycota</taxon>
        <taxon>Pezizomycotina</taxon>
        <taxon>Dothideomycetes</taxon>
        <taxon>Dothideomycetes incertae sedis</taxon>
        <taxon>Botryosphaeriales</taxon>
        <taxon>Botryosphaeriaceae</taxon>
        <taxon>Neofusicoccum</taxon>
    </lineage>
</organism>
<sequence length="310" mass="35097">MVFTVGIAGITGKVALLVAKYLLQRPNVNIRGYCRSPDRVPPRLLNDPRFTLIQGQVDDVAALREFAKGCDVVACCYLADNDVMVDAQKLLIDICEEQGVDRYIASDYTLEYAKLQPGQYIKKDPIIRVHDYLKTKKIKAVHVLIGMFVETFFSNLFFFWDGKEKKFRYYGTGNETFELTTYATTAEYVAAIALDTEAVGFLRFLGDTKSSLEVIAEFKSVYGVEPAIERIGSLEDLYAKANEGGEQDFILTGTYLISKGVVNLEKKFDYERYPDIKPEKVRDFFKRRPLSELAGSLDAVGQEWWDADEA</sequence>
<dbReference type="Gene3D" id="3.40.50.720">
    <property type="entry name" value="NAD(P)-binding Rossmann-like Domain"/>
    <property type="match status" value="1"/>
</dbReference>
<evidence type="ECO:0000259" key="5">
    <source>
        <dbReference type="Pfam" id="PF13460"/>
    </source>
</evidence>
<feature type="transmembrane region" description="Helical" evidence="4">
    <location>
        <begin position="6"/>
        <end position="23"/>
    </location>
</feature>
<protein>
    <recommendedName>
        <fullName evidence="5">NAD(P)-binding domain-containing protein</fullName>
    </recommendedName>
</protein>
<gene>
    <name evidence="6" type="ORF">SLS56_012238</name>
</gene>
<dbReference type="PANTHER" id="PTHR47706:SF9">
    <property type="entry name" value="NMRA-LIKE DOMAIN-CONTAINING PROTEIN-RELATED"/>
    <property type="match status" value="1"/>
</dbReference>
<keyword evidence="4" id="KW-0812">Transmembrane</keyword>
<evidence type="ECO:0000256" key="2">
    <source>
        <dbReference type="ARBA" id="ARBA00022857"/>
    </source>
</evidence>
<keyword evidence="4" id="KW-0472">Membrane</keyword>